<dbReference type="InterPro" id="IPR004015">
    <property type="entry name" value="SKI-int_prot_SKIP_SNW-dom"/>
</dbReference>
<feature type="domain" description="SKI-interacting protein SKIP SNW" evidence="6">
    <location>
        <begin position="3"/>
        <end position="149"/>
    </location>
</feature>
<organism evidence="7 8">
    <name type="scientific">Friedmanniomyces endolithicus</name>
    <dbReference type="NCBI Taxonomy" id="329885"/>
    <lineage>
        <taxon>Eukaryota</taxon>
        <taxon>Fungi</taxon>
        <taxon>Dikarya</taxon>
        <taxon>Ascomycota</taxon>
        <taxon>Pezizomycotina</taxon>
        <taxon>Dothideomycetes</taxon>
        <taxon>Dothideomycetidae</taxon>
        <taxon>Mycosphaerellales</taxon>
        <taxon>Teratosphaeriaceae</taxon>
        <taxon>Friedmanniomyces</taxon>
    </lineage>
</organism>
<comment type="similarity">
    <text evidence="1 3">Belongs to the SNW family.</text>
</comment>
<evidence type="ECO:0000256" key="3">
    <source>
        <dbReference type="RuleBase" id="RU367140"/>
    </source>
</evidence>
<dbReference type="InterPro" id="IPR017862">
    <property type="entry name" value="SKI-int_prot_SKIP"/>
</dbReference>
<gene>
    <name evidence="7" type="primary">PRP45_2</name>
    <name evidence="7" type="ORF">LTR82_011299</name>
</gene>
<keyword evidence="3" id="KW-0508">mRNA splicing</keyword>
<protein>
    <recommendedName>
        <fullName evidence="2 3">Pre-mRNA-processing protein 45</fullName>
    </recommendedName>
</protein>
<feature type="compositionally biased region" description="Basic and acidic residues" evidence="4">
    <location>
        <begin position="109"/>
        <end position="118"/>
    </location>
</feature>
<evidence type="ECO:0000313" key="8">
    <source>
        <dbReference type="Proteomes" id="UP001168146"/>
    </source>
</evidence>
<name>A0AAN6J5N1_9PEZI</name>
<dbReference type="Proteomes" id="UP001168146">
    <property type="component" value="Unassembled WGS sequence"/>
</dbReference>
<keyword evidence="5" id="KW-0812">Transmembrane</keyword>
<evidence type="ECO:0000256" key="5">
    <source>
        <dbReference type="SAM" id="Phobius"/>
    </source>
</evidence>
<dbReference type="GO" id="GO:0000398">
    <property type="term" value="P:mRNA splicing, via spliceosome"/>
    <property type="evidence" value="ECO:0007669"/>
    <property type="project" value="InterPro"/>
</dbReference>
<keyword evidence="3" id="KW-0539">Nucleus</keyword>
<feature type="compositionally biased region" description="Basic and acidic residues" evidence="4">
    <location>
        <begin position="1"/>
        <end position="12"/>
    </location>
</feature>
<dbReference type="PANTHER" id="PTHR12096">
    <property type="entry name" value="NUCLEAR PROTEIN SKIP-RELATED"/>
    <property type="match status" value="1"/>
</dbReference>
<feature type="region of interest" description="Disordered" evidence="4">
    <location>
        <begin position="109"/>
        <end position="249"/>
    </location>
</feature>
<dbReference type="Pfam" id="PF02731">
    <property type="entry name" value="SKIP_SNW"/>
    <property type="match status" value="1"/>
</dbReference>
<dbReference type="AlphaFoldDB" id="A0AAN6J5N1"/>
<feature type="transmembrane region" description="Helical" evidence="5">
    <location>
        <begin position="495"/>
        <end position="519"/>
    </location>
</feature>
<feature type="compositionally biased region" description="Pro residues" evidence="4">
    <location>
        <begin position="34"/>
        <end position="45"/>
    </location>
</feature>
<evidence type="ECO:0000259" key="6">
    <source>
        <dbReference type="Pfam" id="PF02731"/>
    </source>
</evidence>
<feature type="region of interest" description="Disordered" evidence="4">
    <location>
        <begin position="1"/>
        <end position="54"/>
    </location>
</feature>
<comment type="caution">
    <text evidence="7">The sequence shown here is derived from an EMBL/GenBank/DDBJ whole genome shotgun (WGS) entry which is preliminary data.</text>
</comment>
<sequence>MGDNSKQQDRIMKILQRQQDPMEPPKHKVKKIPRGPPSPPPPIMHSPPRKLTAEDQEAWRIPPPVSNWKNPKGYTVPLDKRLAADGRGLQDVTINDKFAQFAEALHTADRHAREEVQQRQRMQQRLAEKEKEAKEEHLRMLAQKARQDREAAISGRRPSTHDARTRSRSEDSRSSYSDASRSASPDQNTDLRERERQRAERRQAAQRELRQKNMGHERRIQMLAREQNRDVSEKVALGLAKPSQSKETMYDSRLFNQTSGFNAGFNEDNHYDKPLFAERDALNSIYRPNVGDEDEEGEDGGETMDKIQSTKRFDTLGRAPKEGFKGTDTTEARSGPVQFERDRGDDPFGVDSEICFQTHTMPLRVPFIDDGRQPRELPNPAAMASPTAAPRRISREGVKTATKARRPNPRTTTGERKGIPSKYWQPATLPPTMKGFEVGHEAFFTTMPVAPRPAAIAPTSDPLGESVSQPATTQSQATVNSAKMRGDELPELPRWWIGLLAGLLSFGLTVAVVLYLANFPPKWEWWHRRRNHTLPQRRKKGGYAKVNSEDESSADEKRGRRKLALRSPEAVGLGISYTSSTAAGAGLASRRRKNLSVDTSGRYGGLGAAVSGTHNVAARKEDGMRRDWRSRSYDEERLQHREPPPLSPVRFAWEALTAPIPSIAGFSALLGGSGRGGRSGARSMSMMSGLGYERETEVEGGRYSPCFGSKVETDVFRTPAKVAVPGIRSANVFGRIGESVERAAATLGGLLSDTMDGSAEQGLLLPVRDSERERGYEPALRAVV</sequence>
<evidence type="ECO:0000313" key="7">
    <source>
        <dbReference type="EMBL" id="KAK0317781.1"/>
    </source>
</evidence>
<feature type="region of interest" description="Disordered" evidence="4">
    <location>
        <begin position="377"/>
        <end position="426"/>
    </location>
</feature>
<dbReference type="GO" id="GO:0005681">
    <property type="term" value="C:spliceosomal complex"/>
    <property type="evidence" value="ECO:0007669"/>
    <property type="project" value="UniProtKB-UniRule"/>
</dbReference>
<evidence type="ECO:0000256" key="4">
    <source>
        <dbReference type="SAM" id="MobiDB-lite"/>
    </source>
</evidence>
<feature type="compositionally biased region" description="Basic and acidic residues" evidence="4">
    <location>
        <begin position="311"/>
        <end position="331"/>
    </location>
</feature>
<proteinExistence type="inferred from homology"/>
<dbReference type="EMBL" id="JASUXU010000041">
    <property type="protein sequence ID" value="KAK0317781.1"/>
    <property type="molecule type" value="Genomic_DNA"/>
</dbReference>
<feature type="compositionally biased region" description="Low complexity" evidence="4">
    <location>
        <begin position="174"/>
        <end position="184"/>
    </location>
</feature>
<feature type="compositionally biased region" description="Basic and acidic residues" evidence="4">
    <location>
        <begin position="159"/>
        <end position="173"/>
    </location>
</feature>
<comment type="subcellular location">
    <subcellularLocation>
        <location evidence="3">Nucleus</location>
    </subcellularLocation>
</comment>
<comment type="function">
    <text evidence="3">Involved in pre-mRNA splicing.</text>
</comment>
<feature type="compositionally biased region" description="Basic and acidic residues" evidence="4">
    <location>
        <begin position="189"/>
        <end position="233"/>
    </location>
</feature>
<feature type="region of interest" description="Disordered" evidence="4">
    <location>
        <begin position="536"/>
        <end position="563"/>
    </location>
</feature>
<evidence type="ECO:0000256" key="1">
    <source>
        <dbReference type="ARBA" id="ARBA00010197"/>
    </source>
</evidence>
<feature type="compositionally biased region" description="Polar residues" evidence="4">
    <location>
        <begin position="466"/>
        <end position="481"/>
    </location>
</feature>
<keyword evidence="3" id="KW-0747">Spliceosome</keyword>
<feature type="region of interest" description="Disordered" evidence="4">
    <location>
        <begin position="289"/>
        <end position="348"/>
    </location>
</feature>
<keyword evidence="3" id="KW-0507">mRNA processing</keyword>
<keyword evidence="5" id="KW-1133">Transmembrane helix</keyword>
<keyword evidence="5" id="KW-0472">Membrane</keyword>
<evidence type="ECO:0000256" key="2">
    <source>
        <dbReference type="ARBA" id="ARBA00022160"/>
    </source>
</evidence>
<feature type="region of interest" description="Disordered" evidence="4">
    <location>
        <begin position="459"/>
        <end position="481"/>
    </location>
</feature>
<reference evidence="7" key="1">
    <citation type="submission" date="2021-12" db="EMBL/GenBank/DDBJ databases">
        <title>Black yeast isolated from Biological Soil Crust.</title>
        <authorList>
            <person name="Kurbessoian T."/>
        </authorList>
    </citation>
    <scope>NUCLEOTIDE SEQUENCE</scope>
    <source>
        <strain evidence="7">CCFEE 5208</strain>
    </source>
</reference>
<feature type="compositionally biased region" description="Acidic residues" evidence="4">
    <location>
        <begin position="291"/>
        <end position="302"/>
    </location>
</feature>
<comment type="subunit">
    <text evidence="3">Associated with the spliceosome.</text>
</comment>
<accession>A0AAN6J5N1</accession>
<feature type="compositionally biased region" description="Basic and acidic residues" evidence="4">
    <location>
        <begin position="126"/>
        <end position="151"/>
    </location>
</feature>